<evidence type="ECO:0000313" key="3">
    <source>
        <dbReference type="Proteomes" id="UP000604046"/>
    </source>
</evidence>
<comment type="caution">
    <text evidence="2">The sequence shown here is derived from an EMBL/GenBank/DDBJ whole genome shotgun (WGS) entry which is preliminary data.</text>
</comment>
<dbReference type="InterPro" id="IPR013103">
    <property type="entry name" value="RVT_2"/>
</dbReference>
<dbReference type="Pfam" id="PF07727">
    <property type="entry name" value="RVT_2"/>
    <property type="match status" value="1"/>
</dbReference>
<organism evidence="2 3">
    <name type="scientific">Symbiodinium natans</name>
    <dbReference type="NCBI Taxonomy" id="878477"/>
    <lineage>
        <taxon>Eukaryota</taxon>
        <taxon>Sar</taxon>
        <taxon>Alveolata</taxon>
        <taxon>Dinophyceae</taxon>
        <taxon>Suessiales</taxon>
        <taxon>Symbiodiniaceae</taxon>
        <taxon>Symbiodinium</taxon>
    </lineage>
</organism>
<evidence type="ECO:0000313" key="2">
    <source>
        <dbReference type="EMBL" id="CAE7229685.1"/>
    </source>
</evidence>
<dbReference type="CDD" id="cd09272">
    <property type="entry name" value="RNase_HI_RT_Ty1"/>
    <property type="match status" value="1"/>
</dbReference>
<keyword evidence="3" id="KW-1185">Reference proteome</keyword>
<protein>
    <submittedName>
        <fullName evidence="2">TY2B-LR1 protein</fullName>
    </submittedName>
</protein>
<feature type="domain" description="Reverse transcriptase Ty1/copia-type" evidence="1">
    <location>
        <begin position="74"/>
        <end position="283"/>
    </location>
</feature>
<dbReference type="Proteomes" id="UP000604046">
    <property type="component" value="Unassembled WGS sequence"/>
</dbReference>
<sequence>MNEQERLAQELKGFKASAESVGNEVFYGPRREAWMEAAKRELDNMTVHQKVWIEVRKNHLHEDLGLSPDVVLPRPIPTQLVNTLKPVNDPGTNMTDEPKVRLVACGNHQNPKDVPEDLSTNNVDMYVLRTMAKETALHPDWVMGAGDVSAAFLNTPLGGNELILLEPPGILKKLGLLASDTVYAPVRAIYGLKRSPADWSKHRDEVIAKAKLKNHKGQDISCIRVSDGVWKLVCQDKLVGIATMYVDDCLVVGQASVVEAFLSYVCSQWRTKLQGFLARDLGTTLSCQGVSMSRKTSLTFLGLEISFHEGGVQLSQRRWILQEINRRGWIHLRGTQALPQLEMGDAEEVDEQHARALAEARSEIGALLWVGVRSRPDLLAAVSMGASMMHRRPAAVKKFTTGLWRYLRGTLHETLFYGPEGDGNELTFASDASFAPEASRSRSGGCIQYAGSVIHWYSTRQTVTAWSVCEAETDGLAEALSQGIRILYVLKDLLHKDLQGCLTGDNSASIILAGQEKMDFGKWRTRAFALRCSWCRDQLHLERIPIRHTPGQFLVADLLTKILPKTRLKQLREMAGVRPAGSE</sequence>
<accession>A0A812KT38</accession>
<dbReference type="OrthoDB" id="433199at2759"/>
<proteinExistence type="predicted"/>
<dbReference type="AlphaFoldDB" id="A0A812KT38"/>
<dbReference type="EMBL" id="CAJNDS010000713">
    <property type="protein sequence ID" value="CAE7229685.1"/>
    <property type="molecule type" value="Genomic_DNA"/>
</dbReference>
<gene>
    <name evidence="2" type="primary">TY2B-LR1</name>
    <name evidence="2" type="ORF">SNAT2548_LOCUS9256</name>
</gene>
<evidence type="ECO:0000259" key="1">
    <source>
        <dbReference type="Pfam" id="PF07727"/>
    </source>
</evidence>
<name>A0A812KT38_9DINO</name>
<reference evidence="2" key="1">
    <citation type="submission" date="2021-02" db="EMBL/GenBank/DDBJ databases">
        <authorList>
            <person name="Dougan E. K."/>
            <person name="Rhodes N."/>
            <person name="Thang M."/>
            <person name="Chan C."/>
        </authorList>
    </citation>
    <scope>NUCLEOTIDE SEQUENCE</scope>
</reference>